<dbReference type="PANTHER" id="PTHR14491:SF9">
    <property type="entry name" value="ANKYRIN REPEAT DOMAIN-CONTAINING PROTEIN SOWAHB-LIKE"/>
    <property type="match status" value="1"/>
</dbReference>
<reference evidence="6" key="1">
    <citation type="submission" date="2025-05" db="UniProtKB">
        <authorList>
            <consortium name="Ensembl"/>
        </authorList>
    </citation>
    <scope>IDENTIFICATION</scope>
</reference>
<feature type="region of interest" description="Disordered" evidence="5">
    <location>
        <begin position="1"/>
        <end position="53"/>
    </location>
</feature>
<keyword evidence="2 4" id="KW-0040">ANK repeat</keyword>
<dbReference type="Proteomes" id="UP000261560">
    <property type="component" value="Unplaced"/>
</dbReference>
<dbReference type="STRING" id="30732.ENSOMEP00000031509"/>
<protein>
    <submittedName>
        <fullName evidence="6">Uncharacterized protein</fullName>
    </submittedName>
</protein>
<evidence type="ECO:0000256" key="4">
    <source>
        <dbReference type="PROSITE-ProRule" id="PRU00023"/>
    </source>
</evidence>
<dbReference type="AlphaFoldDB" id="A0A3B3DQ01"/>
<evidence type="ECO:0000256" key="5">
    <source>
        <dbReference type="SAM" id="MobiDB-lite"/>
    </source>
</evidence>
<comment type="similarity">
    <text evidence="3">Belongs to the SOWAH family.</text>
</comment>
<evidence type="ECO:0000256" key="2">
    <source>
        <dbReference type="ARBA" id="ARBA00023043"/>
    </source>
</evidence>
<feature type="compositionally biased region" description="Polar residues" evidence="5">
    <location>
        <begin position="1"/>
        <end position="11"/>
    </location>
</feature>
<dbReference type="InterPro" id="IPR036770">
    <property type="entry name" value="Ankyrin_rpt-contain_sf"/>
</dbReference>
<dbReference type="PaxDb" id="30732-ENSOMEP00000031509"/>
<dbReference type="GeneTree" id="ENSGT00980000201244"/>
<dbReference type="SUPFAM" id="SSF48403">
    <property type="entry name" value="Ankyrin repeat"/>
    <property type="match status" value="1"/>
</dbReference>
<dbReference type="PANTHER" id="PTHR14491">
    <property type="entry name" value="SOSONDOWAH, ISOFORM G"/>
    <property type="match status" value="1"/>
</dbReference>
<dbReference type="SMART" id="SM00248">
    <property type="entry name" value="ANK"/>
    <property type="match status" value="1"/>
</dbReference>
<keyword evidence="7" id="KW-1185">Reference proteome</keyword>
<evidence type="ECO:0000313" key="6">
    <source>
        <dbReference type="Ensembl" id="ENSOMEP00000031509.1"/>
    </source>
</evidence>
<dbReference type="InterPro" id="IPR002110">
    <property type="entry name" value="Ankyrin_rpt"/>
</dbReference>
<dbReference type="Ensembl" id="ENSOMET00000022872.1">
    <property type="protein sequence ID" value="ENSOMEP00000031509.1"/>
    <property type="gene ID" value="ENSOMEG00000016388.1"/>
</dbReference>
<evidence type="ECO:0000313" key="7">
    <source>
        <dbReference type="Proteomes" id="UP000261560"/>
    </source>
</evidence>
<evidence type="ECO:0000256" key="3">
    <source>
        <dbReference type="ARBA" id="ARBA00038122"/>
    </source>
</evidence>
<feature type="region of interest" description="Disordered" evidence="5">
    <location>
        <begin position="71"/>
        <end position="90"/>
    </location>
</feature>
<accession>A0A3B3DQ01</accession>
<dbReference type="PROSITE" id="PS50297">
    <property type="entry name" value="ANK_REP_REGION"/>
    <property type="match status" value="1"/>
</dbReference>
<feature type="repeat" description="ANK" evidence="4">
    <location>
        <begin position="216"/>
        <end position="248"/>
    </location>
</feature>
<feature type="compositionally biased region" description="Basic and acidic residues" evidence="5">
    <location>
        <begin position="31"/>
        <end position="44"/>
    </location>
</feature>
<keyword evidence="1" id="KW-0677">Repeat</keyword>
<dbReference type="Ensembl" id="ENSOMET00000022869.1">
    <property type="protein sequence ID" value="ENSOMEP00000031506.1"/>
    <property type="gene ID" value="ENSOMEG00000016388.1"/>
</dbReference>
<dbReference type="Gene3D" id="1.25.40.20">
    <property type="entry name" value="Ankyrin repeat-containing domain"/>
    <property type="match status" value="1"/>
</dbReference>
<dbReference type="PROSITE" id="PS50088">
    <property type="entry name" value="ANK_REPEAT"/>
    <property type="match status" value="1"/>
</dbReference>
<dbReference type="Pfam" id="PF00023">
    <property type="entry name" value="Ank"/>
    <property type="match status" value="1"/>
</dbReference>
<organism evidence="6 7">
    <name type="scientific">Oryzias melastigma</name>
    <name type="common">Marine medaka</name>
    <dbReference type="NCBI Taxonomy" id="30732"/>
    <lineage>
        <taxon>Eukaryota</taxon>
        <taxon>Metazoa</taxon>
        <taxon>Chordata</taxon>
        <taxon>Craniata</taxon>
        <taxon>Vertebrata</taxon>
        <taxon>Euteleostomi</taxon>
        <taxon>Actinopterygii</taxon>
        <taxon>Neopterygii</taxon>
        <taxon>Teleostei</taxon>
        <taxon>Neoteleostei</taxon>
        <taxon>Acanthomorphata</taxon>
        <taxon>Ovalentaria</taxon>
        <taxon>Atherinomorphae</taxon>
        <taxon>Beloniformes</taxon>
        <taxon>Adrianichthyidae</taxon>
        <taxon>Oryziinae</taxon>
        <taxon>Oryzias</taxon>
    </lineage>
</organism>
<sequence length="259" mass="27959">MAGSPQLSFLNEKSEALPDQSHEGIQPGPEELLKDPNNPEDHNEQSGQMSSQCLVQDLVQEEQIQDCAERESNLTSATTNQEEVEESGGGVPALVVTEAEESRRVTPAAVAASRRAQRPADLVISSPSFGGDGADMNCCDLLSPRSDSFSVTSDSRRSEDDTSSVAASSVMSLFHRVQLDPLEKDWLRSSALGNTAAQRILLTQEPGLILKKDFISVSTALHWAAKQGRRDAVDMMLRSGADVNVRSVGERVHLCSAKL</sequence>
<name>A0A3B3DQ01_ORYME</name>
<evidence type="ECO:0000256" key="1">
    <source>
        <dbReference type="ARBA" id="ARBA00022737"/>
    </source>
</evidence>
<proteinExistence type="inferred from homology"/>
<feature type="compositionally biased region" description="Basic and acidic residues" evidence="5">
    <location>
        <begin position="12"/>
        <end position="22"/>
    </location>
</feature>